<feature type="region of interest" description="Disordered" evidence="1">
    <location>
        <begin position="359"/>
        <end position="469"/>
    </location>
</feature>
<evidence type="ECO:0000313" key="4">
    <source>
        <dbReference type="EMBL" id="SYW74873.1"/>
    </source>
</evidence>
<keyword evidence="2" id="KW-0812">Transmembrane</keyword>
<keyword evidence="6" id="KW-1185">Reference proteome</keyword>
<reference evidence="3" key="1">
    <citation type="submission" date="2016-04" db="EMBL/GenBank/DDBJ databases">
        <authorList>
            <person name="Evans L.H."/>
            <person name="Alamgir A."/>
            <person name="Owens N."/>
            <person name="Weber N.D."/>
            <person name="Virtaneva K."/>
            <person name="Barbian K."/>
            <person name="Babar A."/>
            <person name="Rosenke K."/>
        </authorList>
    </citation>
    <scope>NUCLEOTIDE SEQUENCE</scope>
    <source>
        <strain evidence="3">UB2112</strain>
    </source>
</reference>
<evidence type="ECO:0000256" key="1">
    <source>
        <dbReference type="SAM" id="MobiDB-lite"/>
    </source>
</evidence>
<dbReference type="EMBL" id="LT558126">
    <property type="protein sequence ID" value="SAM83421.1"/>
    <property type="molecule type" value="Genomic_DNA"/>
</dbReference>
<feature type="compositionally biased region" description="Acidic residues" evidence="1">
    <location>
        <begin position="428"/>
        <end position="440"/>
    </location>
</feature>
<dbReference type="OrthoDB" id="2142503at2759"/>
<feature type="compositionally biased region" description="Low complexity" evidence="1">
    <location>
        <begin position="402"/>
        <end position="417"/>
    </location>
</feature>
<protein>
    <submittedName>
        <fullName evidence="3">Uncharacterized protein</fullName>
    </submittedName>
</protein>
<reference evidence="5" key="2">
    <citation type="submission" date="2016-04" db="EMBL/GenBank/DDBJ databases">
        <authorList>
            <person name="Guldener U."/>
            <person name="Guldener U."/>
        </authorList>
    </citation>
    <scope>NUCLEOTIDE SEQUENCE [LARGE SCALE GENOMIC DNA]</scope>
    <source>
        <strain evidence="5">UB2112</strain>
    </source>
</reference>
<feature type="compositionally biased region" description="Polar residues" evidence="1">
    <location>
        <begin position="362"/>
        <end position="378"/>
    </location>
</feature>
<feature type="region of interest" description="Disordered" evidence="1">
    <location>
        <begin position="206"/>
        <end position="244"/>
    </location>
</feature>
<dbReference type="EMBL" id="ULHB01000003">
    <property type="protein sequence ID" value="SYW74873.1"/>
    <property type="molecule type" value="Genomic_DNA"/>
</dbReference>
<feature type="compositionally biased region" description="Low complexity" evidence="1">
    <location>
        <begin position="216"/>
        <end position="241"/>
    </location>
</feature>
<sequence>MPLRNDSDNPDIWASSEGGIVRFPAFVRLPASARPDNRRLFLPNDNDSVKNITLSARLPPHYVESSRLASFHQQIAARWSISEERIRALTVNLDGKRVLIEDNEDWEDWVATYFFHSTPPPSPSSSYGSLYDISISRQQEDSRVKKEFRIKPVHINILVESPPAYAEAGAESRSTQTNDQVAPPMVDDLIARMRSLTDDVRTYLEAQRTSNPAASTTQRPDQPRTQTHQPQREAPAPQAQPVVSEETWHPLPIQPTLPNASDVVGSVLQAIQPQLRDAMPLLSGLLSSLPAQLANPARSTTLLQQTFTATPAQRPAPPAATTATPGADTVTTASNGTNDAVPQQRQSLIEGLFDEISRVRTQRSASEQPRAQGANTTSEEVEGEMSTELSQAFAEMLARQRSAPAPATAAATSAAAAVPEGEGHVDEVAEAEELDEEEEAEKSITVVSTPSTSSRRSSRSRSQSPRRAANRSIFATTTLFLTLFTFILSLITPTFASPSPLTTSLNPRSLTNPLNPIPLTPRANSRNLHLCKCTCFQINSTLVPLYSPSNTAKPCATCTRQFCLDQGLEICKGAKLEHTDHDTGTGLEGDVWAKCFERDSRKDQNIITLYLLVVVGLVAFAAFRGRVEGWVRRYEELGPRGLYSAVRDAPWRRGR</sequence>
<evidence type="ECO:0000256" key="2">
    <source>
        <dbReference type="SAM" id="Phobius"/>
    </source>
</evidence>
<feature type="transmembrane region" description="Helical" evidence="2">
    <location>
        <begin position="473"/>
        <end position="496"/>
    </location>
</feature>
<organism evidence="3 5">
    <name type="scientific">Ustilago bromivora</name>
    <dbReference type="NCBI Taxonomy" id="307758"/>
    <lineage>
        <taxon>Eukaryota</taxon>
        <taxon>Fungi</taxon>
        <taxon>Dikarya</taxon>
        <taxon>Basidiomycota</taxon>
        <taxon>Ustilaginomycotina</taxon>
        <taxon>Ustilaginomycetes</taxon>
        <taxon>Ustilaginales</taxon>
        <taxon>Ustilaginaceae</taxon>
        <taxon>Ustilago</taxon>
    </lineage>
</organism>
<keyword evidence="2" id="KW-0472">Membrane</keyword>
<reference evidence="4" key="3">
    <citation type="submission" date="2018-08" db="EMBL/GenBank/DDBJ databases">
        <authorList>
            <person name="Guldener U."/>
        </authorList>
    </citation>
    <scope>NUCLEOTIDE SEQUENCE</scope>
    <source>
        <strain evidence="4">UB2</strain>
    </source>
</reference>
<dbReference type="Proteomes" id="UP000179920">
    <property type="component" value="Chromosome X"/>
</dbReference>
<feature type="region of interest" description="Disordered" evidence="1">
    <location>
        <begin position="309"/>
        <end position="339"/>
    </location>
</feature>
<evidence type="ECO:0000313" key="5">
    <source>
        <dbReference type="Proteomes" id="UP000179920"/>
    </source>
</evidence>
<feature type="compositionally biased region" description="Low complexity" evidence="1">
    <location>
        <begin position="309"/>
        <end position="333"/>
    </location>
</feature>
<keyword evidence="2" id="KW-1133">Transmembrane helix</keyword>
<dbReference type="PANTHER" id="PTHR36854">
    <property type="entry name" value="CHROMOSOME 9, WHOLE GENOME SHOTGUN SEQUENCE"/>
    <property type="match status" value="1"/>
</dbReference>
<dbReference type="Proteomes" id="UP000658997">
    <property type="component" value="Unassembled WGS sequence"/>
</dbReference>
<feature type="transmembrane region" description="Helical" evidence="2">
    <location>
        <begin position="606"/>
        <end position="623"/>
    </location>
</feature>
<evidence type="ECO:0000313" key="6">
    <source>
        <dbReference type="Proteomes" id="UP000658997"/>
    </source>
</evidence>
<name>A0A1K0G709_9BASI</name>
<evidence type="ECO:0000313" key="3">
    <source>
        <dbReference type="EMBL" id="SAM83421.1"/>
    </source>
</evidence>
<gene>
    <name evidence="4" type="ORF">UBRO2_00283</name>
    <name evidence="3" type="ORF">UBRO_05446</name>
</gene>
<dbReference type="AlphaFoldDB" id="A0A1K0G709"/>
<feature type="compositionally biased region" description="Low complexity" evidence="1">
    <location>
        <begin position="448"/>
        <end position="469"/>
    </location>
</feature>
<accession>A0A1K0G709</accession>
<proteinExistence type="predicted"/>
<dbReference type="PANTHER" id="PTHR36854:SF1">
    <property type="entry name" value="TRANSMEMBRANE PROTEIN"/>
    <property type="match status" value="1"/>
</dbReference>